<dbReference type="HOGENOM" id="CLU_764646_0_0_5"/>
<sequence>MGFRCNRDGTTRIWAYIGNDDPTRGESHGAIGLAKRIAERLNGNALVIDRVMMQDCFKDTHETAQRIKTLAAQHGAPDLVIGHAAKESLFTQSPLPTIFIPTSLPSMADDLFRGTALDGVVPHHLTTDNLKHAQTEFDCRHPDLPRPLTAIFTTSLWQYSDQDNLFHDLARHGHLDGTVYFCPSRRTEPDLYQTLTNRFKSIAIHTGRVEHIRIIAPSYTSIEHGYNPYNGLVAAADHAILLGESQSILSECITRGRAIYTDTPYAVAHTLLAQRYVRDFNRHDPRQPLAGTELPPLNVTDHIAAHIAEKFNAFALQRTCDPHGMAMKNPFVHAPNLNQPRF</sequence>
<dbReference type="EMBL" id="CP002382">
    <property type="protein sequence ID" value="AEP09082.1"/>
    <property type="molecule type" value="Genomic_DNA"/>
</dbReference>
<evidence type="ECO:0000313" key="2">
    <source>
        <dbReference type="Proteomes" id="UP000009286"/>
    </source>
</evidence>
<dbReference type="STRING" id="856793.MICA_748"/>
<dbReference type="KEGG" id="mai:MICA_748"/>
<dbReference type="Proteomes" id="UP000009286">
    <property type="component" value="Chromosome"/>
</dbReference>
<gene>
    <name evidence="1" type="ordered locus">MICA_748</name>
</gene>
<dbReference type="OrthoDB" id="272235at2"/>
<accession>G2KQE6</accession>
<dbReference type="AlphaFoldDB" id="G2KQE6"/>
<evidence type="ECO:0000313" key="1">
    <source>
        <dbReference type="EMBL" id="AEP09082.1"/>
    </source>
</evidence>
<dbReference type="Pfam" id="PF06258">
    <property type="entry name" value="Mito_fiss_Elm1"/>
    <property type="match status" value="1"/>
</dbReference>
<reference evidence="1 2" key="1">
    <citation type="journal article" date="2011" name="BMC Genomics">
        <title>Genomic insights into an obligate epibiotic bacterial predator: Micavibrio aeruginosavorus ARL-13.</title>
        <authorList>
            <person name="Wang Z."/>
            <person name="Kadouri D."/>
            <person name="Wu M."/>
        </authorList>
    </citation>
    <scope>NUCLEOTIDE SEQUENCE [LARGE SCALE GENOMIC DNA]</scope>
    <source>
        <strain evidence="1 2">ARL-13</strain>
    </source>
</reference>
<keyword evidence="2" id="KW-1185">Reference proteome</keyword>
<name>G2KQE6_MICAA</name>
<dbReference type="eggNOG" id="COG3660">
    <property type="taxonomic scope" value="Bacteria"/>
</dbReference>
<dbReference type="InterPro" id="IPR009367">
    <property type="entry name" value="Elm1-like"/>
</dbReference>
<protein>
    <submittedName>
        <fullName evidence="1">Uncharacterized protein</fullName>
    </submittedName>
</protein>
<proteinExistence type="predicted"/>
<organism evidence="1 2">
    <name type="scientific">Micavibrio aeruginosavorus (strain ARL-13)</name>
    <dbReference type="NCBI Taxonomy" id="856793"/>
    <lineage>
        <taxon>Bacteria</taxon>
        <taxon>Pseudomonadati</taxon>
        <taxon>Bdellovibrionota</taxon>
        <taxon>Bdellovibrionia</taxon>
        <taxon>Bdellovibrionales</taxon>
        <taxon>Pseudobdellovibrionaceae</taxon>
        <taxon>Micavibrio</taxon>
    </lineage>
</organism>